<dbReference type="PANTHER" id="PTHR43072:SF23">
    <property type="entry name" value="UPF0039 PROTEIN C11D3.02C"/>
    <property type="match status" value="1"/>
</dbReference>
<name>A0ABR4WFN0_9GAMM</name>
<feature type="domain" description="N-acetyltransferase" evidence="10">
    <location>
        <begin position="19"/>
        <end position="180"/>
    </location>
</feature>
<dbReference type="Proteomes" id="UP000029443">
    <property type="component" value="Unassembled WGS sequence"/>
</dbReference>
<dbReference type="InterPro" id="IPR016181">
    <property type="entry name" value="Acyl_CoA_acyltransferase"/>
</dbReference>
<evidence type="ECO:0000256" key="6">
    <source>
        <dbReference type="ARBA" id="ARBA00023315"/>
    </source>
</evidence>
<comment type="pathway">
    <text evidence="1 8">Amine and polyamine biosynthesis; ectoine biosynthesis; L-ectoine from L-aspartate 4-semialdehyde: step 2/3.</text>
</comment>
<dbReference type="InterPro" id="IPR012772">
    <property type="entry name" value="Ectoine_EctA"/>
</dbReference>
<dbReference type="PROSITE" id="PS51186">
    <property type="entry name" value="GNAT"/>
    <property type="match status" value="1"/>
</dbReference>
<keyword evidence="6 8" id="KW-0012">Acyltransferase</keyword>
<dbReference type="Gene3D" id="3.40.630.30">
    <property type="match status" value="1"/>
</dbReference>
<evidence type="ECO:0000256" key="2">
    <source>
        <dbReference type="ARBA" id="ARBA00010712"/>
    </source>
</evidence>
<evidence type="ECO:0000256" key="1">
    <source>
        <dbReference type="ARBA" id="ARBA00004978"/>
    </source>
</evidence>
<comment type="caution">
    <text evidence="11">The sequence shown here is derived from an EMBL/GenBank/DDBJ whole genome shotgun (WGS) entry which is preliminary data.</text>
</comment>
<evidence type="ECO:0000256" key="3">
    <source>
        <dbReference type="ARBA" id="ARBA00012355"/>
    </source>
</evidence>
<dbReference type="RefSeq" id="WP_052042456.1">
    <property type="nucleotide sequence ID" value="NZ_ARXU01000002.1"/>
</dbReference>
<dbReference type="NCBIfam" id="TIGR02406">
    <property type="entry name" value="ectoine_EctA"/>
    <property type="match status" value="1"/>
</dbReference>
<dbReference type="Pfam" id="PF00583">
    <property type="entry name" value="Acetyltransf_1"/>
    <property type="match status" value="1"/>
</dbReference>
<keyword evidence="12" id="KW-1185">Reference proteome</keyword>
<dbReference type="EMBL" id="ARXU01000002">
    <property type="protein sequence ID" value="KGD62275.1"/>
    <property type="molecule type" value="Genomic_DNA"/>
</dbReference>
<dbReference type="EC" id="2.3.1.178" evidence="3 8"/>
<evidence type="ECO:0000256" key="4">
    <source>
        <dbReference type="ARBA" id="ARBA00017935"/>
    </source>
</evidence>
<evidence type="ECO:0000259" key="10">
    <source>
        <dbReference type="PROSITE" id="PS51186"/>
    </source>
</evidence>
<reference evidence="11 12" key="1">
    <citation type="submission" date="2012-09" db="EMBL/GenBank/DDBJ databases">
        <title>Genome Sequence of alkane-degrading Bacterium Alcanivorax jadensis T9.</title>
        <authorList>
            <person name="Lai Q."/>
            <person name="Shao Z."/>
        </authorList>
    </citation>
    <scope>NUCLEOTIDE SEQUENCE [LARGE SCALE GENOMIC DNA]</scope>
    <source>
        <strain evidence="11 12">T9</strain>
    </source>
</reference>
<evidence type="ECO:0000256" key="8">
    <source>
        <dbReference type="RuleBase" id="RU365045"/>
    </source>
</evidence>
<evidence type="ECO:0000313" key="12">
    <source>
        <dbReference type="Proteomes" id="UP000029443"/>
    </source>
</evidence>
<dbReference type="PANTHER" id="PTHR43072">
    <property type="entry name" value="N-ACETYLTRANSFERASE"/>
    <property type="match status" value="1"/>
</dbReference>
<keyword evidence="5 8" id="KW-0808">Transferase</keyword>
<evidence type="ECO:0000256" key="9">
    <source>
        <dbReference type="SAM" id="MobiDB-lite"/>
    </source>
</evidence>
<dbReference type="SUPFAM" id="SSF55729">
    <property type="entry name" value="Acyl-CoA N-acyltransferases (Nat)"/>
    <property type="match status" value="1"/>
</dbReference>
<dbReference type="InterPro" id="IPR000182">
    <property type="entry name" value="GNAT_dom"/>
</dbReference>
<evidence type="ECO:0000256" key="7">
    <source>
        <dbReference type="ARBA" id="ARBA00048924"/>
    </source>
</evidence>
<feature type="region of interest" description="Disordered" evidence="9">
    <location>
        <begin position="1"/>
        <end position="27"/>
    </location>
</feature>
<feature type="compositionally biased region" description="Basic and acidic residues" evidence="9">
    <location>
        <begin position="1"/>
        <end position="11"/>
    </location>
</feature>
<comment type="catalytic activity">
    <reaction evidence="7 8">
        <text>L-2,4-diaminobutanoate + acetyl-CoA = (2S)-4-acetamido-2-aminobutanoate + CoA + H(+)</text>
        <dbReference type="Rhea" id="RHEA:16901"/>
        <dbReference type="ChEBI" id="CHEBI:15378"/>
        <dbReference type="ChEBI" id="CHEBI:57287"/>
        <dbReference type="ChEBI" id="CHEBI:57288"/>
        <dbReference type="ChEBI" id="CHEBI:58761"/>
        <dbReference type="ChEBI" id="CHEBI:58929"/>
        <dbReference type="EC" id="2.3.1.178"/>
    </reaction>
</comment>
<evidence type="ECO:0000256" key="5">
    <source>
        <dbReference type="ARBA" id="ARBA00022679"/>
    </source>
</evidence>
<comment type="function">
    <text evidence="8">Catalyzes the acetylation of L-2,4-diaminobutyrate (DABA) to gamma-N-acetyl-alpha,gamma-diaminobutyric acid (ADABA) with acetyl coenzyme A.</text>
</comment>
<protein>
    <recommendedName>
        <fullName evidence="4 8">L-2,4-diaminobutyric acid acetyltransferase</fullName>
        <shortName evidence="8">DABA acetyltransferase</shortName>
        <ecNumber evidence="3 8">2.3.1.178</ecNumber>
    </recommendedName>
</protein>
<proteinExistence type="inferred from homology"/>
<organism evidence="11 12">
    <name type="scientific">Alcanivorax jadensis T9</name>
    <dbReference type="NCBI Taxonomy" id="1177181"/>
    <lineage>
        <taxon>Bacteria</taxon>
        <taxon>Pseudomonadati</taxon>
        <taxon>Pseudomonadota</taxon>
        <taxon>Gammaproteobacteria</taxon>
        <taxon>Oceanospirillales</taxon>
        <taxon>Alcanivoracaceae</taxon>
        <taxon>Alcanivorax</taxon>
    </lineage>
</organism>
<sequence length="180" mass="20427">MVADSAKKTDSSTDNQDDITFRKPESQDGSRVHKLISECKPLDENSVYCNLLQCTHFADTSVAAEMDGDLVGFISGYIPPKQQNTLFVWQVAVHEKARGKGLAKRMLAELIEREESADVQFIETTITPDNEASWGMFRSFAYQRSIPTEEFILFDSRIHFAGEHNDEYLLRIGPFNRDEA</sequence>
<comment type="similarity">
    <text evidence="2 8">Belongs to the acetyltransferase family. EctA subfamily.</text>
</comment>
<dbReference type="CDD" id="cd04301">
    <property type="entry name" value="NAT_SF"/>
    <property type="match status" value="1"/>
</dbReference>
<gene>
    <name evidence="8" type="primary">ectA</name>
    <name evidence="11" type="ORF">T9A_00566</name>
</gene>
<accession>A0ABR4WFN0</accession>
<evidence type="ECO:0000313" key="11">
    <source>
        <dbReference type="EMBL" id="KGD62275.1"/>
    </source>
</evidence>